<evidence type="ECO:0000313" key="3">
    <source>
        <dbReference type="Proteomes" id="UP000619101"/>
    </source>
</evidence>
<reference evidence="2 3" key="1">
    <citation type="submission" date="2020-08" db="EMBL/GenBank/DDBJ databases">
        <title>A Genomic Blueprint of the Chicken Gut Microbiome.</title>
        <authorList>
            <person name="Gilroy R."/>
            <person name="Ravi A."/>
            <person name="Getino M."/>
            <person name="Pursley I."/>
            <person name="Horton D.L."/>
            <person name="Alikhan N.-F."/>
            <person name="Baker D."/>
            <person name="Gharbi K."/>
            <person name="Hall N."/>
            <person name="Watson M."/>
            <person name="Adriaenssens E.M."/>
            <person name="Foster-Nyarko E."/>
            <person name="Jarju S."/>
            <person name="Secka A."/>
            <person name="Antonio M."/>
            <person name="Oren A."/>
            <person name="Chaudhuri R."/>
            <person name="La Ragione R.M."/>
            <person name="Hildebrand F."/>
            <person name="Pallen M.J."/>
        </authorList>
    </citation>
    <scope>NUCLEOTIDE SEQUENCE [LARGE SCALE GENOMIC DNA]</scope>
    <source>
        <strain evidence="2 3">A46</strain>
    </source>
</reference>
<dbReference type="RefSeq" id="WP_191701872.1">
    <property type="nucleotide sequence ID" value="NZ_JACSPZ010000017.1"/>
</dbReference>
<accession>A0ABR8Y3M9</accession>
<dbReference type="Pfam" id="PF11193">
    <property type="entry name" value="DUF2812"/>
    <property type="match status" value="1"/>
</dbReference>
<sequence>MRKFKIFLDDAKEEKWINDMATEGWYFQSFHFPFYTFAKGQPGEYEYRTEMLEGFGYGKAVNEYLDFVQSTGVEVVQKRINWVYFRQHKSKGDFELYSDPVSKLSYINRIYTLYGTVAVLNLVFALFNGVMTVFENSFHFNSFIAGLNTGVFIALLYPLAKTVYRKQNLKREIALYEN</sequence>
<organism evidence="2 3">
    <name type="scientific">Solibacillus faecavium</name>
    <dbReference type="NCBI Taxonomy" id="2762221"/>
    <lineage>
        <taxon>Bacteria</taxon>
        <taxon>Bacillati</taxon>
        <taxon>Bacillota</taxon>
        <taxon>Bacilli</taxon>
        <taxon>Bacillales</taxon>
        <taxon>Caryophanaceae</taxon>
        <taxon>Solibacillus</taxon>
    </lineage>
</organism>
<keyword evidence="1" id="KW-0472">Membrane</keyword>
<feature type="transmembrane region" description="Helical" evidence="1">
    <location>
        <begin position="111"/>
        <end position="134"/>
    </location>
</feature>
<dbReference type="EMBL" id="JACSPZ010000017">
    <property type="protein sequence ID" value="MBD8038809.1"/>
    <property type="molecule type" value="Genomic_DNA"/>
</dbReference>
<dbReference type="Proteomes" id="UP000619101">
    <property type="component" value="Unassembled WGS sequence"/>
</dbReference>
<keyword evidence="3" id="KW-1185">Reference proteome</keyword>
<evidence type="ECO:0000313" key="2">
    <source>
        <dbReference type="EMBL" id="MBD8038809.1"/>
    </source>
</evidence>
<proteinExistence type="predicted"/>
<dbReference type="InterPro" id="IPR021359">
    <property type="entry name" value="DUF2812"/>
</dbReference>
<feature type="transmembrane region" description="Helical" evidence="1">
    <location>
        <begin position="140"/>
        <end position="160"/>
    </location>
</feature>
<comment type="caution">
    <text evidence="2">The sequence shown here is derived from an EMBL/GenBank/DDBJ whole genome shotgun (WGS) entry which is preliminary data.</text>
</comment>
<gene>
    <name evidence="2" type="ORF">H9635_18860</name>
</gene>
<keyword evidence="1" id="KW-0812">Transmembrane</keyword>
<evidence type="ECO:0000256" key="1">
    <source>
        <dbReference type="SAM" id="Phobius"/>
    </source>
</evidence>
<keyword evidence="1" id="KW-1133">Transmembrane helix</keyword>
<protein>
    <submittedName>
        <fullName evidence="2">DUF2812 domain-containing protein</fullName>
    </submittedName>
</protein>
<name>A0ABR8Y3M9_9BACL</name>